<evidence type="ECO:0000313" key="2">
    <source>
        <dbReference type="EMBL" id="KPQ35451.1"/>
    </source>
</evidence>
<protein>
    <recommendedName>
        <fullName evidence="4">DUF928 domain-containing protein</fullName>
    </recommendedName>
</protein>
<keyword evidence="1" id="KW-0732">Signal</keyword>
<dbReference type="AlphaFoldDB" id="A0A0P8BNP4"/>
<evidence type="ECO:0000313" key="3">
    <source>
        <dbReference type="Proteomes" id="UP000050465"/>
    </source>
</evidence>
<reference evidence="2 3" key="1">
    <citation type="submission" date="2015-09" db="EMBL/GenBank/DDBJ databases">
        <title>Identification and resolution of microdiversity through metagenomic sequencing of parallel consortia.</title>
        <authorList>
            <person name="Nelson W.C."/>
            <person name="Romine M.F."/>
            <person name="Lindemann S.R."/>
        </authorList>
    </citation>
    <scope>NUCLEOTIDE SEQUENCE [LARGE SCALE GENOMIC DNA]</scope>
    <source>
        <strain evidence="2">Ana</strain>
    </source>
</reference>
<feature type="signal peptide" evidence="1">
    <location>
        <begin position="1"/>
        <end position="29"/>
    </location>
</feature>
<evidence type="ECO:0008006" key="4">
    <source>
        <dbReference type="Google" id="ProtNLM"/>
    </source>
</evidence>
<organism evidence="2 3">
    <name type="scientific">Phormidesmis priestleyi Ana</name>
    <dbReference type="NCBI Taxonomy" id="1666911"/>
    <lineage>
        <taxon>Bacteria</taxon>
        <taxon>Bacillati</taxon>
        <taxon>Cyanobacteriota</taxon>
        <taxon>Cyanophyceae</taxon>
        <taxon>Leptolyngbyales</taxon>
        <taxon>Leptolyngbyaceae</taxon>
        <taxon>Phormidesmis</taxon>
    </lineage>
</organism>
<dbReference type="STRING" id="1666911.HLUCCA11_10840"/>
<sequence length="254" mass="28097">MRRFKIATSTAILILVALTVKDAQSPSFATTQNNSEARIGLPGRRISGGSRSPNTTCLATPDQPVIALMPKNNLGLTLSEYPTFWFSLPAISPDRTLEFGLYDQDGDLLYQTTFSVSGQAEVASLSLPKTSSPLVQDADYRWYLSVVCDRESHAENLVVTGWIRRVQPSQAIDRQLTSTTDQERLAVYQNIGLWYDALTLLAQLRYREPLDSTLEQQWIALLESVDLSQASAVPLGNELTPIPPLATIAHPSRY</sequence>
<gene>
    <name evidence="2" type="ORF">HLUCCA11_10840</name>
</gene>
<dbReference type="Pfam" id="PF06051">
    <property type="entry name" value="DUF928"/>
    <property type="match status" value="1"/>
</dbReference>
<evidence type="ECO:0000256" key="1">
    <source>
        <dbReference type="SAM" id="SignalP"/>
    </source>
</evidence>
<proteinExistence type="predicted"/>
<dbReference type="InterPro" id="IPR010328">
    <property type="entry name" value="DUF928"/>
</dbReference>
<name>A0A0P8BNP4_9CYAN</name>
<feature type="chain" id="PRO_5006148538" description="DUF928 domain-containing protein" evidence="1">
    <location>
        <begin position="30"/>
        <end position="254"/>
    </location>
</feature>
<dbReference type="EMBL" id="LJZR01000012">
    <property type="protein sequence ID" value="KPQ35451.1"/>
    <property type="molecule type" value="Genomic_DNA"/>
</dbReference>
<dbReference type="Proteomes" id="UP000050465">
    <property type="component" value="Unassembled WGS sequence"/>
</dbReference>
<comment type="caution">
    <text evidence="2">The sequence shown here is derived from an EMBL/GenBank/DDBJ whole genome shotgun (WGS) entry which is preliminary data.</text>
</comment>
<accession>A0A0P8BNP4</accession>